<dbReference type="OrthoDB" id="4070351at2"/>
<protein>
    <submittedName>
        <fullName evidence="1">Uncharacterized protein</fullName>
    </submittedName>
</protein>
<evidence type="ECO:0000313" key="1">
    <source>
        <dbReference type="EMBL" id="KJY34776.1"/>
    </source>
</evidence>
<proteinExistence type="predicted"/>
<dbReference type="AlphaFoldDB" id="A0A0F4JPB6"/>
<name>A0A0F4JPB6_9ACTN</name>
<dbReference type="EMBL" id="JZWV01000262">
    <property type="protein sequence ID" value="KJY34776.1"/>
    <property type="molecule type" value="Genomic_DNA"/>
</dbReference>
<comment type="caution">
    <text evidence="1">The sequence shown here is derived from an EMBL/GenBank/DDBJ whole genome shotgun (WGS) entry which is preliminary data.</text>
</comment>
<gene>
    <name evidence="1" type="ORF">VR44_11320</name>
</gene>
<accession>A0A0F4JPB6</accession>
<dbReference type="RefSeq" id="WP_045947305.1">
    <property type="nucleotide sequence ID" value="NZ_JZWV01000262.1"/>
</dbReference>
<keyword evidence="2" id="KW-1185">Reference proteome</keyword>
<dbReference type="Proteomes" id="UP000033551">
    <property type="component" value="Unassembled WGS sequence"/>
</dbReference>
<reference evidence="1 2" key="1">
    <citation type="submission" date="2015-02" db="EMBL/GenBank/DDBJ databases">
        <authorList>
            <person name="Ju K.-S."/>
            <person name="Doroghazi J.R."/>
            <person name="Metcalf W."/>
        </authorList>
    </citation>
    <scope>NUCLEOTIDE SEQUENCE [LARGE SCALE GENOMIC DNA]</scope>
    <source>
        <strain evidence="1 2">NRRL ISP-5550</strain>
    </source>
</reference>
<dbReference type="PATRIC" id="fig|68223.7.peg.6159"/>
<sequence length="249" mass="27571">MPVTELWPSRTAHQVETALAAAAKELSALDARVEHYRVPRGGYAAWTGDTASEVFSLEARIGPAHHRPGISMWAVFQVFDPRRPNLALVRMLERHDADGAPVQDVRRPSYTLELDLRLCRVFMPACNRALNHLDPTGRGHSQHVDCYHGRVPPSHLLTAPVVAVDLFRRFRRDGQKAIILADFNDPLAVPTVSIVKHLLVRQGGHLIPRTRKPSAARVLLRRPDGSIQQLAGMSTAADEGIAIARRLLA</sequence>
<organism evidence="1 2">
    <name type="scientific">Streptomyces katrae</name>
    <dbReference type="NCBI Taxonomy" id="68223"/>
    <lineage>
        <taxon>Bacteria</taxon>
        <taxon>Bacillati</taxon>
        <taxon>Actinomycetota</taxon>
        <taxon>Actinomycetes</taxon>
        <taxon>Kitasatosporales</taxon>
        <taxon>Streptomycetaceae</taxon>
        <taxon>Streptomyces</taxon>
    </lineage>
</organism>
<evidence type="ECO:0000313" key="2">
    <source>
        <dbReference type="Proteomes" id="UP000033551"/>
    </source>
</evidence>